<protein>
    <recommendedName>
        <fullName evidence="5">Elongation factor Tu</fullName>
    </recommendedName>
</protein>
<name>A0A7X9WWW0_9SPHN</name>
<gene>
    <name evidence="3" type="ORF">HHL08_12850</name>
</gene>
<sequence>MSDDAILIQASIYLLTSAEGGRRTPLRGESSYRPNHNFRGPDNSRMCVGAIDLAEGEEIAPGETIERDIIMWIWPEINDLIQPGREWLIQEGAQVVGHGTILAVLAPD</sequence>
<comment type="caution">
    <text evidence="3">The sequence shown here is derived from an EMBL/GenBank/DDBJ whole genome shotgun (WGS) entry which is preliminary data.</text>
</comment>
<evidence type="ECO:0000313" key="3">
    <source>
        <dbReference type="EMBL" id="NML11023.1"/>
    </source>
</evidence>
<reference evidence="3 4" key="1">
    <citation type="submission" date="2020-04" db="EMBL/GenBank/DDBJ databases">
        <title>Sphingobium sp. AR-3-1 isolated from Arctic soil.</title>
        <authorList>
            <person name="Dahal R.H."/>
            <person name="Chaudhary D.K."/>
        </authorList>
    </citation>
    <scope>NUCLEOTIDE SEQUENCE [LARGE SCALE GENOMIC DNA]</scope>
    <source>
        <strain evidence="3 4">AR-3-1</strain>
    </source>
</reference>
<dbReference type="RefSeq" id="WP_169573563.1">
    <property type="nucleotide sequence ID" value="NZ_JABBFV010000008.1"/>
</dbReference>
<proteinExistence type="predicted"/>
<evidence type="ECO:0000256" key="2">
    <source>
        <dbReference type="ARBA" id="ARBA00023134"/>
    </source>
</evidence>
<accession>A0A7X9WWW0</accession>
<keyword evidence="2" id="KW-0342">GTP-binding</keyword>
<evidence type="ECO:0008006" key="5">
    <source>
        <dbReference type="Google" id="ProtNLM"/>
    </source>
</evidence>
<dbReference type="InterPro" id="IPR009001">
    <property type="entry name" value="Transl_elong_EF1A/Init_IF2_C"/>
</dbReference>
<dbReference type="AlphaFoldDB" id="A0A7X9WWW0"/>
<dbReference type="Gene3D" id="2.40.30.10">
    <property type="entry name" value="Translation factors"/>
    <property type="match status" value="1"/>
</dbReference>
<dbReference type="Proteomes" id="UP000519023">
    <property type="component" value="Unassembled WGS sequence"/>
</dbReference>
<organism evidence="3 4">
    <name type="scientific">Sphingobium psychrophilum</name>
    <dbReference type="NCBI Taxonomy" id="2728834"/>
    <lineage>
        <taxon>Bacteria</taxon>
        <taxon>Pseudomonadati</taxon>
        <taxon>Pseudomonadota</taxon>
        <taxon>Alphaproteobacteria</taxon>
        <taxon>Sphingomonadales</taxon>
        <taxon>Sphingomonadaceae</taxon>
        <taxon>Sphingobium</taxon>
    </lineage>
</organism>
<keyword evidence="1" id="KW-0547">Nucleotide-binding</keyword>
<keyword evidence="4" id="KW-1185">Reference proteome</keyword>
<evidence type="ECO:0000256" key="1">
    <source>
        <dbReference type="ARBA" id="ARBA00022741"/>
    </source>
</evidence>
<evidence type="ECO:0000313" key="4">
    <source>
        <dbReference type="Proteomes" id="UP000519023"/>
    </source>
</evidence>
<dbReference type="EMBL" id="JABBFV010000008">
    <property type="protein sequence ID" value="NML11023.1"/>
    <property type="molecule type" value="Genomic_DNA"/>
</dbReference>
<dbReference type="GO" id="GO:0005525">
    <property type="term" value="F:GTP binding"/>
    <property type="evidence" value="ECO:0007669"/>
    <property type="project" value="UniProtKB-KW"/>
</dbReference>
<dbReference type="SUPFAM" id="SSF50465">
    <property type="entry name" value="EF-Tu/eEF-1alpha/eIF2-gamma C-terminal domain"/>
    <property type="match status" value="1"/>
</dbReference>